<dbReference type="InterPro" id="IPR009409">
    <property type="entry name" value="DUF1059"/>
</dbReference>
<dbReference type="RefSeq" id="WP_172159974.1">
    <property type="nucleotide sequence ID" value="NZ_CP053564.1"/>
</dbReference>
<keyword evidence="3" id="KW-1185">Reference proteome</keyword>
<dbReference type="EMBL" id="CP053564">
    <property type="protein sequence ID" value="QJY47401.1"/>
    <property type="molecule type" value="Genomic_DNA"/>
</dbReference>
<accession>A0A6M6JM87</accession>
<dbReference type="AlphaFoldDB" id="A0A6M6JM87"/>
<protein>
    <submittedName>
        <fullName evidence="2">DUF1059 domain-containing protein</fullName>
    </submittedName>
</protein>
<feature type="region of interest" description="Disordered" evidence="1">
    <location>
        <begin position="40"/>
        <end position="65"/>
    </location>
</feature>
<dbReference type="KEGG" id="pbro:HOP40_17605"/>
<reference evidence="2 3" key="1">
    <citation type="submission" date="2020-05" db="EMBL/GenBank/DDBJ databases">
        <authorList>
            <person name="Mo P."/>
        </authorList>
    </citation>
    <scope>NUCLEOTIDE SEQUENCE [LARGE SCALE GENOMIC DNA]</scope>
    <source>
        <strain evidence="2 3">Gen01</strain>
    </source>
</reference>
<proteinExistence type="predicted"/>
<organism evidence="2 3">
    <name type="scientific">Pseudonocardia broussonetiae</name>
    <dbReference type="NCBI Taxonomy" id="2736640"/>
    <lineage>
        <taxon>Bacteria</taxon>
        <taxon>Bacillati</taxon>
        <taxon>Actinomycetota</taxon>
        <taxon>Actinomycetes</taxon>
        <taxon>Pseudonocardiales</taxon>
        <taxon>Pseudonocardiaceae</taxon>
        <taxon>Pseudonocardia</taxon>
    </lineage>
</organism>
<dbReference type="Pfam" id="PF06348">
    <property type="entry name" value="DUF1059"/>
    <property type="match status" value="1"/>
</dbReference>
<evidence type="ECO:0000313" key="2">
    <source>
        <dbReference type="EMBL" id="QJY47401.1"/>
    </source>
</evidence>
<feature type="compositionally biased region" description="Basic and acidic residues" evidence="1">
    <location>
        <begin position="42"/>
        <end position="53"/>
    </location>
</feature>
<evidence type="ECO:0000313" key="3">
    <source>
        <dbReference type="Proteomes" id="UP000505377"/>
    </source>
</evidence>
<dbReference type="Proteomes" id="UP000505377">
    <property type="component" value="Chromosome"/>
</dbReference>
<evidence type="ECO:0000256" key="1">
    <source>
        <dbReference type="SAM" id="MobiDB-lite"/>
    </source>
</evidence>
<sequence>MARMMIDCRDLPSDSGCTLAIAGDDIDDLLDAAVLHATSKHGHPDAPELREGIRSGLKPADAAMA</sequence>
<gene>
    <name evidence="2" type="ORF">HOP40_17605</name>
</gene>
<name>A0A6M6JM87_9PSEU</name>